<feature type="compositionally biased region" description="Polar residues" evidence="1">
    <location>
        <begin position="79"/>
        <end position="94"/>
    </location>
</feature>
<feature type="region of interest" description="Disordered" evidence="1">
    <location>
        <begin position="1"/>
        <end position="61"/>
    </location>
</feature>
<evidence type="ECO:0000313" key="3">
    <source>
        <dbReference type="EMBL" id="CAB4163355.1"/>
    </source>
</evidence>
<reference evidence="3" key="1">
    <citation type="submission" date="2020-04" db="EMBL/GenBank/DDBJ databases">
        <authorList>
            <person name="Chiriac C."/>
            <person name="Salcher M."/>
            <person name="Ghai R."/>
            <person name="Kavagutti S V."/>
        </authorList>
    </citation>
    <scope>NUCLEOTIDE SEQUENCE</scope>
</reference>
<protein>
    <submittedName>
        <fullName evidence="3">Uncharacterized protein</fullName>
    </submittedName>
</protein>
<dbReference type="EMBL" id="LR796757">
    <property type="protein sequence ID" value="CAB4163355.1"/>
    <property type="molecule type" value="Genomic_DNA"/>
</dbReference>
<organism evidence="3">
    <name type="scientific">uncultured Caudovirales phage</name>
    <dbReference type="NCBI Taxonomy" id="2100421"/>
    <lineage>
        <taxon>Viruses</taxon>
        <taxon>Duplodnaviria</taxon>
        <taxon>Heunggongvirae</taxon>
        <taxon>Uroviricota</taxon>
        <taxon>Caudoviricetes</taxon>
        <taxon>Peduoviridae</taxon>
        <taxon>Maltschvirus</taxon>
        <taxon>Maltschvirus maltsch</taxon>
    </lineage>
</organism>
<sequence>MSETLNSTGSEPSIDPTSTTQAPIQAPVEQTAAPQVSAAPEAPTLNEGTAGSSPAGDTDANKKISLLDVIKTASEGKSDTASSTVGDQKVSAQGTAADGQGLDSSGQKKAPDAQELPFHKHPRWQEMVAERETLKPKAEQFEKINTFMHSNGLTPQEMAEGMYVMALMKNSPAEAYQRLNGYVQSLARFTGDVLPPELQSKVDEALIDKESARELARLQAERDFIMARQAQQYQRSQQESEYIQQQQAVAQSQAMVNAVSQWEQVERSRDPEWSAKYEMVQDRVKALLAERPASNPSEAIEIARRALSDVNARLRPLAGRNTPLRTPTSSMSSVSSSPAPRSLADVIRMGLQT</sequence>
<accession>A0A6J5P2C8</accession>
<feature type="region of interest" description="Disordered" evidence="1">
    <location>
        <begin position="74"/>
        <end position="121"/>
    </location>
</feature>
<name>A0A6J5P2C8_9CAUD</name>
<feature type="compositionally biased region" description="Polar residues" evidence="1">
    <location>
        <begin position="1"/>
        <end position="23"/>
    </location>
</feature>
<feature type="compositionally biased region" description="Low complexity" evidence="1">
    <location>
        <begin position="327"/>
        <end position="342"/>
    </location>
</feature>
<dbReference type="EMBL" id="LR796355">
    <property type="protein sequence ID" value="CAB4139259.1"/>
    <property type="molecule type" value="Genomic_DNA"/>
</dbReference>
<evidence type="ECO:0000256" key="1">
    <source>
        <dbReference type="SAM" id="MobiDB-lite"/>
    </source>
</evidence>
<proteinExistence type="predicted"/>
<feature type="region of interest" description="Disordered" evidence="1">
    <location>
        <begin position="317"/>
        <end position="344"/>
    </location>
</feature>
<gene>
    <name evidence="2" type="ORF">UFOVP339_31</name>
    <name evidence="3" type="ORF">UFOVP807_10</name>
</gene>
<evidence type="ECO:0000313" key="2">
    <source>
        <dbReference type="EMBL" id="CAB4139259.1"/>
    </source>
</evidence>